<sequence length="13" mass="1693">MLRRKLMIYSLLR</sequence>
<dbReference type="EMBL" id="GGEC01073624">
    <property type="protein sequence ID" value="MBX54108.1"/>
    <property type="molecule type" value="Transcribed_RNA"/>
</dbReference>
<name>A0A2P2PH54_RHIMU</name>
<proteinExistence type="predicted"/>
<reference evidence="1" key="1">
    <citation type="submission" date="2018-02" db="EMBL/GenBank/DDBJ databases">
        <title>Rhizophora mucronata_Transcriptome.</title>
        <authorList>
            <person name="Meera S.P."/>
            <person name="Sreeshan A."/>
            <person name="Augustine A."/>
        </authorList>
    </citation>
    <scope>NUCLEOTIDE SEQUENCE</scope>
    <source>
        <tissue evidence="1">Leaf</tissue>
    </source>
</reference>
<organism evidence="1">
    <name type="scientific">Rhizophora mucronata</name>
    <name type="common">Asiatic mangrove</name>
    <dbReference type="NCBI Taxonomy" id="61149"/>
    <lineage>
        <taxon>Eukaryota</taxon>
        <taxon>Viridiplantae</taxon>
        <taxon>Streptophyta</taxon>
        <taxon>Embryophyta</taxon>
        <taxon>Tracheophyta</taxon>
        <taxon>Spermatophyta</taxon>
        <taxon>Magnoliopsida</taxon>
        <taxon>eudicotyledons</taxon>
        <taxon>Gunneridae</taxon>
        <taxon>Pentapetalae</taxon>
        <taxon>rosids</taxon>
        <taxon>fabids</taxon>
        <taxon>Malpighiales</taxon>
        <taxon>Rhizophoraceae</taxon>
        <taxon>Rhizophora</taxon>
    </lineage>
</organism>
<protein>
    <submittedName>
        <fullName evidence="1">Uncharacterized protein</fullName>
    </submittedName>
</protein>
<evidence type="ECO:0000313" key="1">
    <source>
        <dbReference type="EMBL" id="MBX54108.1"/>
    </source>
</evidence>
<accession>A0A2P2PH54</accession>